<gene>
    <name evidence="4" type="ORF">E6G98_04770</name>
    <name evidence="3" type="ORF">E6G99_08870</name>
</gene>
<dbReference type="Proteomes" id="UP000318661">
    <property type="component" value="Unassembled WGS sequence"/>
</dbReference>
<dbReference type="InterPro" id="IPR053560">
    <property type="entry name" value="Hyi_epimerase/isomerase"/>
</dbReference>
<dbReference type="InterPro" id="IPR050417">
    <property type="entry name" value="Sugar_Epim/Isomerase"/>
</dbReference>
<dbReference type="InterPro" id="IPR013022">
    <property type="entry name" value="Xyl_isomerase-like_TIM-brl"/>
</dbReference>
<dbReference type="InterPro" id="IPR036237">
    <property type="entry name" value="Xyl_isomerase-like_sf"/>
</dbReference>
<organism evidence="4 5">
    <name type="scientific">Candidatus Segetimicrobium genomatis</name>
    <dbReference type="NCBI Taxonomy" id="2569760"/>
    <lineage>
        <taxon>Bacteria</taxon>
        <taxon>Bacillati</taxon>
        <taxon>Candidatus Sysuimicrobiota</taxon>
        <taxon>Candidatus Sysuimicrobiia</taxon>
        <taxon>Candidatus Sysuimicrobiales</taxon>
        <taxon>Candidatus Segetimicrobiaceae</taxon>
        <taxon>Candidatus Segetimicrobium</taxon>
    </lineage>
</organism>
<protein>
    <submittedName>
        <fullName evidence="4">Sugar phosphate isomerase/epimerase</fullName>
    </submittedName>
</protein>
<proteinExistence type="predicted"/>
<reference evidence="5 6" key="1">
    <citation type="journal article" date="2019" name="Nat. Microbiol.">
        <title>Mediterranean grassland soil C-N compound turnover is dependent on rainfall and depth, and is mediated by genomically divergent microorganisms.</title>
        <authorList>
            <person name="Diamond S."/>
            <person name="Andeer P.F."/>
            <person name="Li Z."/>
            <person name="Crits-Christoph A."/>
            <person name="Burstein D."/>
            <person name="Anantharaman K."/>
            <person name="Lane K.R."/>
            <person name="Thomas B.C."/>
            <person name="Pan C."/>
            <person name="Northen T.R."/>
            <person name="Banfield J.F."/>
        </authorList>
    </citation>
    <scope>NUCLEOTIDE SEQUENCE [LARGE SCALE GENOMIC DNA]</scope>
    <source>
        <strain evidence="4">NP_1</strain>
        <strain evidence="3">NP_2</strain>
    </source>
</reference>
<sequence length="272" mass="29427">MAALKLSLVVSLEETGFDAVAMRGSWREALRTAADLGYDGVELAVRDPSEVDAEAVLRTVRDAGLAVPAIGTGQAFLKDGLSLSHPDEGIRARAVERFETHIRLATRCGAAVIIGLLRGRISGDRAATDARLAGSLRRIVPLAEREKVSVLFEPVNRYETDLLVTVGEVLDLINRLGSPALGILADTFHMNIEEPSLEGSLRRAGPRLRHVHVADSNRHAPGWGHLDFPALVRVLREVGYTGYLSAEILPRPDPVSAARQAIGHLRPILNAR</sequence>
<dbReference type="EMBL" id="VBAJ01000227">
    <property type="protein sequence ID" value="TMJ06526.1"/>
    <property type="molecule type" value="Genomic_DNA"/>
</dbReference>
<keyword evidence="1 4" id="KW-0413">Isomerase</keyword>
<comment type="caution">
    <text evidence="4">The sequence shown here is derived from an EMBL/GenBank/DDBJ whole genome shotgun (WGS) entry which is preliminary data.</text>
</comment>
<dbReference type="Proteomes" id="UP000315217">
    <property type="component" value="Unassembled WGS sequence"/>
</dbReference>
<feature type="domain" description="Xylose isomerase-like TIM barrel" evidence="2">
    <location>
        <begin position="31"/>
        <end position="267"/>
    </location>
</feature>
<evidence type="ECO:0000313" key="3">
    <source>
        <dbReference type="EMBL" id="TMJ06526.1"/>
    </source>
</evidence>
<accession>A0A537LUX0</accession>
<dbReference type="NCBIfam" id="NF041099">
    <property type="entry name" value="keto_glucon_epim_IolO"/>
    <property type="match status" value="1"/>
</dbReference>
<name>A0A537LUX0_9BACT</name>
<dbReference type="EMBL" id="VBAI01000065">
    <property type="protein sequence ID" value="TMJ11467.1"/>
    <property type="molecule type" value="Genomic_DNA"/>
</dbReference>
<dbReference type="PANTHER" id="PTHR43489:SF7">
    <property type="entry name" value="3-DEHYDRO-D-GULOSIDE 4-EPIMERASE-RELATED"/>
    <property type="match status" value="1"/>
</dbReference>
<evidence type="ECO:0000256" key="1">
    <source>
        <dbReference type="ARBA" id="ARBA00023235"/>
    </source>
</evidence>
<dbReference type="Gene3D" id="3.20.20.150">
    <property type="entry name" value="Divalent-metal-dependent TIM barrel enzymes"/>
    <property type="match status" value="1"/>
</dbReference>
<evidence type="ECO:0000313" key="5">
    <source>
        <dbReference type="Proteomes" id="UP000315217"/>
    </source>
</evidence>
<dbReference type="Pfam" id="PF01261">
    <property type="entry name" value="AP_endonuc_2"/>
    <property type="match status" value="1"/>
</dbReference>
<dbReference type="PANTHER" id="PTHR43489">
    <property type="entry name" value="ISOMERASE"/>
    <property type="match status" value="1"/>
</dbReference>
<evidence type="ECO:0000259" key="2">
    <source>
        <dbReference type="Pfam" id="PF01261"/>
    </source>
</evidence>
<dbReference type="SUPFAM" id="SSF51658">
    <property type="entry name" value="Xylose isomerase-like"/>
    <property type="match status" value="1"/>
</dbReference>
<dbReference type="AlphaFoldDB" id="A0A537LUX0"/>
<evidence type="ECO:0000313" key="6">
    <source>
        <dbReference type="Proteomes" id="UP000318661"/>
    </source>
</evidence>
<evidence type="ECO:0000313" key="4">
    <source>
        <dbReference type="EMBL" id="TMJ11467.1"/>
    </source>
</evidence>
<dbReference type="GO" id="GO:0016853">
    <property type="term" value="F:isomerase activity"/>
    <property type="evidence" value="ECO:0007669"/>
    <property type="project" value="UniProtKB-KW"/>
</dbReference>